<name>A0A1I8JN44_9PLAT</name>
<dbReference type="AlphaFoldDB" id="A0A1I8JN44"/>
<organism evidence="1 2">
    <name type="scientific">Macrostomum lignano</name>
    <dbReference type="NCBI Taxonomy" id="282301"/>
    <lineage>
        <taxon>Eukaryota</taxon>
        <taxon>Metazoa</taxon>
        <taxon>Spiralia</taxon>
        <taxon>Lophotrochozoa</taxon>
        <taxon>Platyhelminthes</taxon>
        <taxon>Rhabditophora</taxon>
        <taxon>Macrostomorpha</taxon>
        <taxon>Macrostomida</taxon>
        <taxon>Macrostomidae</taxon>
        <taxon>Macrostomum</taxon>
    </lineage>
</organism>
<evidence type="ECO:0000313" key="2">
    <source>
        <dbReference type="WBParaSite" id="snap_masked-unitig_19781-processed-gene-0.1-mRNA-1"/>
    </source>
</evidence>
<proteinExistence type="predicted"/>
<sequence>MTTRMPMRRLLACQASVAHTTPAGVPGASNCSGAQICAVFGVLSGSEKKDSIGSLASQRWQPDPPAIAAVASGASQLVNFACDLPVPAAPTPATATAACSTPTVESTARLALDESPIQRFTTLKPVRTLLRHRT</sequence>
<dbReference type="WBParaSite" id="snap_masked-unitig_19781-processed-gene-0.1-mRNA-1">
    <property type="protein sequence ID" value="snap_masked-unitig_19781-processed-gene-0.1-mRNA-1"/>
    <property type="gene ID" value="snap_masked-unitig_19781-processed-gene-0.1"/>
</dbReference>
<reference evidence="2" key="1">
    <citation type="submission" date="2016-11" db="UniProtKB">
        <authorList>
            <consortium name="WormBaseParasite"/>
        </authorList>
    </citation>
    <scope>IDENTIFICATION</scope>
</reference>
<keyword evidence="1" id="KW-1185">Reference proteome</keyword>
<protein>
    <submittedName>
        <fullName evidence="2">Secreted protein</fullName>
    </submittedName>
</protein>
<dbReference type="Proteomes" id="UP000095280">
    <property type="component" value="Unplaced"/>
</dbReference>
<accession>A0A1I8JN44</accession>
<evidence type="ECO:0000313" key="1">
    <source>
        <dbReference type="Proteomes" id="UP000095280"/>
    </source>
</evidence>